<comment type="pathway">
    <text evidence="2 12">Purine metabolism; AMP biosynthesis via salvage pathway; AMP from adenosine: step 1/1.</text>
</comment>
<dbReference type="EC" id="2.7.1.20" evidence="4 12"/>
<comment type="similarity">
    <text evidence="3 12">Belongs to the carbohydrate kinase PfkB family.</text>
</comment>
<name>A0A0D2WY66_CAPO3</name>
<evidence type="ECO:0000313" key="14">
    <source>
        <dbReference type="EMBL" id="KJE97813.1"/>
    </source>
</evidence>
<comment type="cofactor">
    <cofactor evidence="1 12">
        <name>Mg(2+)</name>
        <dbReference type="ChEBI" id="CHEBI:18420"/>
    </cofactor>
</comment>
<dbReference type="GO" id="GO:0044209">
    <property type="term" value="P:AMP salvage"/>
    <property type="evidence" value="ECO:0007669"/>
    <property type="project" value="UniProtKB-UniRule"/>
</dbReference>
<evidence type="ECO:0000256" key="8">
    <source>
        <dbReference type="ARBA" id="ARBA00022777"/>
    </source>
</evidence>
<dbReference type="OMA" id="RTMCTYL"/>
<dbReference type="SUPFAM" id="SSF53613">
    <property type="entry name" value="Ribokinase-like"/>
    <property type="match status" value="1"/>
</dbReference>
<evidence type="ECO:0000256" key="12">
    <source>
        <dbReference type="RuleBase" id="RU368116"/>
    </source>
</evidence>
<dbReference type="GO" id="GO:0004001">
    <property type="term" value="F:adenosine kinase activity"/>
    <property type="evidence" value="ECO:0007669"/>
    <property type="project" value="UniProtKB-UniRule"/>
</dbReference>
<dbReference type="InterPro" id="IPR011611">
    <property type="entry name" value="PfkB_dom"/>
</dbReference>
<dbReference type="GO" id="GO:0006169">
    <property type="term" value="P:adenosine salvage"/>
    <property type="evidence" value="ECO:0007669"/>
    <property type="project" value="UniProtKB-ARBA"/>
</dbReference>
<keyword evidence="10 12" id="KW-0460">Magnesium</keyword>
<dbReference type="PANTHER" id="PTHR45769">
    <property type="entry name" value="ADENOSINE KINASE"/>
    <property type="match status" value="1"/>
</dbReference>
<dbReference type="PRINTS" id="PR00989">
    <property type="entry name" value="ADENOKINASE"/>
</dbReference>
<dbReference type="InterPro" id="IPR029056">
    <property type="entry name" value="Ribokinase-like"/>
</dbReference>
<dbReference type="AlphaFoldDB" id="A0A0D2WY66"/>
<feature type="domain" description="Carbohydrate kinase PfkB" evidence="13">
    <location>
        <begin position="27"/>
        <end position="337"/>
    </location>
</feature>
<evidence type="ECO:0000256" key="1">
    <source>
        <dbReference type="ARBA" id="ARBA00001946"/>
    </source>
</evidence>
<dbReference type="FunFam" id="3.40.1190.20:FF:000006">
    <property type="entry name" value="Adenosine kinase 2"/>
    <property type="match status" value="1"/>
</dbReference>
<dbReference type="CDD" id="cd01168">
    <property type="entry name" value="adenosine_kinase"/>
    <property type="match status" value="1"/>
</dbReference>
<gene>
    <name evidence="14" type="ORF">CAOG_009135</name>
</gene>
<keyword evidence="6 12" id="KW-0660">Purine salvage</keyword>
<dbReference type="Pfam" id="PF00294">
    <property type="entry name" value="PfkB"/>
    <property type="match status" value="1"/>
</dbReference>
<dbReference type="eggNOG" id="KOG2854">
    <property type="taxonomic scope" value="Eukaryota"/>
</dbReference>
<dbReference type="InParanoid" id="A0A0D2WY66"/>
<dbReference type="FunFam" id="3.30.1110.10:FF:000001">
    <property type="entry name" value="Adenosine kinase a"/>
    <property type="match status" value="1"/>
</dbReference>
<dbReference type="PANTHER" id="PTHR45769:SF3">
    <property type="entry name" value="ADENOSINE KINASE"/>
    <property type="match status" value="1"/>
</dbReference>
<dbReference type="GO" id="GO:0005634">
    <property type="term" value="C:nucleus"/>
    <property type="evidence" value="ECO:0007669"/>
    <property type="project" value="TreeGrafter"/>
</dbReference>
<dbReference type="InterPro" id="IPR002173">
    <property type="entry name" value="Carboh/pur_kinase_PfkB_CS"/>
</dbReference>
<dbReference type="GO" id="GO:0006144">
    <property type="term" value="P:purine nucleobase metabolic process"/>
    <property type="evidence" value="ECO:0007669"/>
    <property type="project" value="TreeGrafter"/>
</dbReference>
<reference evidence="15" key="1">
    <citation type="submission" date="2011-02" db="EMBL/GenBank/DDBJ databases">
        <title>The Genome Sequence of Capsaspora owczarzaki ATCC 30864.</title>
        <authorList>
            <person name="Russ C."/>
            <person name="Cuomo C."/>
            <person name="Burger G."/>
            <person name="Gray M.W."/>
            <person name="Holland P.W.H."/>
            <person name="King N."/>
            <person name="Lang F.B.F."/>
            <person name="Roger A.J."/>
            <person name="Ruiz-Trillo I."/>
            <person name="Young S.K."/>
            <person name="Zeng Q."/>
            <person name="Gargeya S."/>
            <person name="Alvarado L."/>
            <person name="Berlin A."/>
            <person name="Chapman S.B."/>
            <person name="Chen Z."/>
            <person name="Freedman E."/>
            <person name="Gellesch M."/>
            <person name="Goldberg J."/>
            <person name="Griggs A."/>
            <person name="Gujja S."/>
            <person name="Heilman E."/>
            <person name="Heiman D."/>
            <person name="Howarth C."/>
            <person name="Mehta T."/>
            <person name="Neiman D."/>
            <person name="Pearson M."/>
            <person name="Roberts A."/>
            <person name="Saif S."/>
            <person name="Shea T."/>
            <person name="Shenoy N."/>
            <person name="Sisk P."/>
            <person name="Stolte C."/>
            <person name="Sykes S."/>
            <person name="White J."/>
            <person name="Yandava C."/>
            <person name="Haas B."/>
            <person name="Nusbaum C."/>
            <person name="Birren B."/>
        </authorList>
    </citation>
    <scope>NUCLEOTIDE SEQUENCE</scope>
    <source>
        <strain evidence="15">ATCC 30864</strain>
    </source>
</reference>
<dbReference type="RefSeq" id="XP_011270845.1">
    <property type="nucleotide sequence ID" value="XM_011272543.1"/>
</dbReference>
<evidence type="ECO:0000256" key="5">
    <source>
        <dbReference type="ARBA" id="ARBA00022679"/>
    </source>
</evidence>
<sequence length="344" mass="37061">MSSITEGVLLGIGNPLLDISAHVDAALLAKYNLKSNDAILATEEHVNLYSEMIEKFKVEYVAGGATQNSIRVAQWMLQKPRATTYIGCIGHDAFGAELRRCAEADGVRAEYLVDAATPSGKCAVLVTGIERSLVAHLAAAEKYKIEHLKSEAVWALVEQARVYYSASFFLTVSTESALEIGKHAAATNKVFTMNLAAPFLCQFFKANLDTVSPYWDILFGNETEAEAWAKANNWETTDLKEIARRTAALPKVNTARPRTVVFTHGLHPVVVLHNGEITEHAVPAIPADQIVDTNGAGDAFVGGFLSQYVANASIAQCVGAGTYAAQEVIRRSGCTYPPVPAFSA</sequence>
<dbReference type="Gene3D" id="3.40.1190.20">
    <property type="match status" value="1"/>
</dbReference>
<accession>A0A0D2WY66</accession>
<evidence type="ECO:0000256" key="10">
    <source>
        <dbReference type="ARBA" id="ARBA00022842"/>
    </source>
</evidence>
<dbReference type="GO" id="GO:0005524">
    <property type="term" value="F:ATP binding"/>
    <property type="evidence" value="ECO:0007669"/>
    <property type="project" value="UniProtKB-UniRule"/>
</dbReference>
<evidence type="ECO:0000259" key="13">
    <source>
        <dbReference type="Pfam" id="PF00294"/>
    </source>
</evidence>
<dbReference type="GO" id="GO:0005829">
    <property type="term" value="C:cytosol"/>
    <property type="evidence" value="ECO:0007669"/>
    <property type="project" value="TreeGrafter"/>
</dbReference>
<dbReference type="PhylomeDB" id="A0A0D2WY66"/>
<keyword evidence="8 12" id="KW-0418">Kinase</keyword>
<keyword evidence="9 12" id="KW-0067">ATP-binding</keyword>
<keyword evidence="7 12" id="KW-0547">Nucleotide-binding</keyword>
<dbReference type="OrthoDB" id="432447at2759"/>
<evidence type="ECO:0000256" key="7">
    <source>
        <dbReference type="ARBA" id="ARBA00022741"/>
    </source>
</evidence>
<feature type="active site" description="Proton acceptor" evidence="11">
    <location>
        <position position="298"/>
    </location>
</feature>
<evidence type="ECO:0000256" key="3">
    <source>
        <dbReference type="ARBA" id="ARBA00010688"/>
    </source>
</evidence>
<dbReference type="InterPro" id="IPR001805">
    <property type="entry name" value="Adenokinase"/>
</dbReference>
<evidence type="ECO:0000256" key="2">
    <source>
        <dbReference type="ARBA" id="ARBA00004801"/>
    </source>
</evidence>
<dbReference type="UniPathway" id="UPA00588">
    <property type="reaction ID" value="UER00659"/>
</dbReference>
<evidence type="ECO:0000256" key="6">
    <source>
        <dbReference type="ARBA" id="ARBA00022726"/>
    </source>
</evidence>
<proteinExistence type="inferred from homology"/>
<dbReference type="Gene3D" id="3.30.1110.10">
    <property type="match status" value="1"/>
</dbReference>
<comment type="catalytic activity">
    <reaction evidence="12">
        <text>adenosine + ATP = AMP + ADP + H(+)</text>
        <dbReference type="Rhea" id="RHEA:20824"/>
        <dbReference type="ChEBI" id="CHEBI:15378"/>
        <dbReference type="ChEBI" id="CHEBI:16335"/>
        <dbReference type="ChEBI" id="CHEBI:30616"/>
        <dbReference type="ChEBI" id="CHEBI:456215"/>
        <dbReference type="ChEBI" id="CHEBI:456216"/>
        <dbReference type="EC" id="2.7.1.20"/>
    </reaction>
</comment>
<organism evidence="14 15">
    <name type="scientific">Capsaspora owczarzaki (strain ATCC 30864)</name>
    <dbReference type="NCBI Taxonomy" id="595528"/>
    <lineage>
        <taxon>Eukaryota</taxon>
        <taxon>Filasterea</taxon>
        <taxon>Capsaspora</taxon>
    </lineage>
</organism>
<evidence type="ECO:0000256" key="4">
    <source>
        <dbReference type="ARBA" id="ARBA00012119"/>
    </source>
</evidence>
<dbReference type="FunCoup" id="A0A0D2WY66">
    <property type="interactions" value="392"/>
</dbReference>
<dbReference type="PROSITE" id="PS00584">
    <property type="entry name" value="PFKB_KINASES_2"/>
    <property type="match status" value="1"/>
</dbReference>
<dbReference type="STRING" id="595528.A0A0D2WY66"/>
<evidence type="ECO:0000256" key="11">
    <source>
        <dbReference type="PIRSR" id="PIRSR601805-1"/>
    </source>
</evidence>
<keyword evidence="15" id="KW-1185">Reference proteome</keyword>
<keyword evidence="5 12" id="KW-0808">Transferase</keyword>
<dbReference type="Proteomes" id="UP000008743">
    <property type="component" value="Unassembled WGS sequence"/>
</dbReference>
<dbReference type="EMBL" id="KE346375">
    <property type="protein sequence ID" value="KJE97813.1"/>
    <property type="molecule type" value="Genomic_DNA"/>
</dbReference>
<evidence type="ECO:0000256" key="9">
    <source>
        <dbReference type="ARBA" id="ARBA00022840"/>
    </source>
</evidence>
<protein>
    <recommendedName>
        <fullName evidence="4 12">Adenosine kinase</fullName>
        <shortName evidence="12">AK</shortName>
        <ecNumber evidence="4 12">2.7.1.20</ecNumber>
    </recommendedName>
    <alternativeName>
        <fullName evidence="12">Adenosine 5'-phosphotransferase</fullName>
    </alternativeName>
</protein>
<evidence type="ECO:0000313" key="15">
    <source>
        <dbReference type="Proteomes" id="UP000008743"/>
    </source>
</evidence>
<comment type="function">
    <text evidence="12">ATP dependent phosphorylation of adenosine and other related nucleoside analogs to monophosphate derivatives.</text>
</comment>